<evidence type="ECO:0000313" key="13">
    <source>
        <dbReference type="EMBL" id="XBH21683.1"/>
    </source>
</evidence>
<dbReference type="CDD" id="cd01672">
    <property type="entry name" value="TMPK"/>
    <property type="match status" value="1"/>
</dbReference>
<evidence type="ECO:0000259" key="12">
    <source>
        <dbReference type="Pfam" id="PF02223"/>
    </source>
</evidence>
<evidence type="ECO:0000256" key="10">
    <source>
        <dbReference type="ARBA" id="ARBA00057735"/>
    </source>
</evidence>
<keyword evidence="4 11" id="KW-0808">Transferase</keyword>
<dbReference type="SUPFAM" id="SSF52540">
    <property type="entry name" value="P-loop containing nucleoside triphosphate hydrolases"/>
    <property type="match status" value="1"/>
</dbReference>
<dbReference type="HAMAP" id="MF_00165">
    <property type="entry name" value="Thymidylate_kinase"/>
    <property type="match status" value="1"/>
</dbReference>
<dbReference type="GO" id="GO:0005829">
    <property type="term" value="C:cytosol"/>
    <property type="evidence" value="ECO:0007669"/>
    <property type="project" value="TreeGrafter"/>
</dbReference>
<dbReference type="PANTHER" id="PTHR10344:SF4">
    <property type="entry name" value="UMP-CMP KINASE 2, MITOCHONDRIAL"/>
    <property type="match status" value="1"/>
</dbReference>
<dbReference type="NCBIfam" id="TIGR00041">
    <property type="entry name" value="DTMP_kinase"/>
    <property type="match status" value="1"/>
</dbReference>
<dbReference type="EMBL" id="CP146203">
    <property type="protein sequence ID" value="XBH21683.1"/>
    <property type="molecule type" value="Genomic_DNA"/>
</dbReference>
<comment type="function">
    <text evidence="10 11">Phosphorylation of dTMP to form dTDP in both de novo and salvage pathways of dTTP synthesis.</text>
</comment>
<evidence type="ECO:0000256" key="5">
    <source>
        <dbReference type="ARBA" id="ARBA00022727"/>
    </source>
</evidence>
<protein>
    <recommendedName>
        <fullName evidence="3 11">Thymidylate kinase</fullName>
        <ecNumber evidence="2 11">2.7.4.9</ecNumber>
    </recommendedName>
    <alternativeName>
        <fullName evidence="11">dTMP kinase</fullName>
    </alternativeName>
</protein>
<evidence type="ECO:0000256" key="2">
    <source>
        <dbReference type="ARBA" id="ARBA00012980"/>
    </source>
</evidence>
<sequence>MTTSVQSQTGLFISFEGGDGCGKTTQARLLGTWLAEHLGVELCLTREPGGTTMGQQVRNLVLHGEDMGAHAEALLYAADRAHHVDTLVRPALERGALVVTDRYIDSSVAYQGTGRELTAKSIRDLSMWATQGLVPHLTVLLDIDPAVGASRFTDAPDRLERAGDEFHLRTRQAYLDMAAQEPHRWVTVDGNGTIEDIAALVRQAVVEALVATLSKSNLRLKLDAAQLKADDAASTGPVTS</sequence>
<dbReference type="FunFam" id="3.40.50.300:FF:000225">
    <property type="entry name" value="Thymidylate kinase"/>
    <property type="match status" value="1"/>
</dbReference>
<organism evidence="13">
    <name type="scientific">Jonesiaceae bacterium BS-20</name>
    <dbReference type="NCBI Taxonomy" id="3120821"/>
    <lineage>
        <taxon>Bacteria</taxon>
        <taxon>Bacillati</taxon>
        <taxon>Actinomycetota</taxon>
        <taxon>Actinomycetes</taxon>
        <taxon>Micrococcales</taxon>
        <taxon>Jonesiaceae</taxon>
    </lineage>
</organism>
<keyword evidence="8 11" id="KW-0067">ATP-binding</keyword>
<evidence type="ECO:0000256" key="11">
    <source>
        <dbReference type="HAMAP-Rule" id="MF_00165"/>
    </source>
</evidence>
<dbReference type="AlphaFoldDB" id="A0AAU7DV28"/>
<proteinExistence type="inferred from homology"/>
<dbReference type="Pfam" id="PF02223">
    <property type="entry name" value="Thymidylate_kin"/>
    <property type="match status" value="1"/>
</dbReference>
<dbReference type="PANTHER" id="PTHR10344">
    <property type="entry name" value="THYMIDYLATE KINASE"/>
    <property type="match status" value="1"/>
</dbReference>
<dbReference type="InterPro" id="IPR039430">
    <property type="entry name" value="Thymidylate_kin-like_dom"/>
</dbReference>
<dbReference type="EC" id="2.7.4.9" evidence="2 11"/>
<dbReference type="GO" id="GO:0005524">
    <property type="term" value="F:ATP binding"/>
    <property type="evidence" value="ECO:0007669"/>
    <property type="project" value="UniProtKB-UniRule"/>
</dbReference>
<feature type="binding site" evidence="11">
    <location>
        <begin position="17"/>
        <end position="24"/>
    </location>
    <ligand>
        <name>ATP</name>
        <dbReference type="ChEBI" id="CHEBI:30616"/>
    </ligand>
</feature>
<keyword evidence="6 11" id="KW-0547">Nucleotide-binding</keyword>
<dbReference type="PROSITE" id="PS01331">
    <property type="entry name" value="THYMIDYLATE_KINASE"/>
    <property type="match status" value="1"/>
</dbReference>
<accession>A0AAU7DV28</accession>
<dbReference type="InterPro" id="IPR027417">
    <property type="entry name" value="P-loop_NTPase"/>
</dbReference>
<dbReference type="InterPro" id="IPR018094">
    <property type="entry name" value="Thymidylate_kinase"/>
</dbReference>
<evidence type="ECO:0000256" key="7">
    <source>
        <dbReference type="ARBA" id="ARBA00022777"/>
    </source>
</evidence>
<comment type="catalytic activity">
    <reaction evidence="9 11">
        <text>dTMP + ATP = dTDP + ADP</text>
        <dbReference type="Rhea" id="RHEA:13517"/>
        <dbReference type="ChEBI" id="CHEBI:30616"/>
        <dbReference type="ChEBI" id="CHEBI:58369"/>
        <dbReference type="ChEBI" id="CHEBI:63528"/>
        <dbReference type="ChEBI" id="CHEBI:456216"/>
        <dbReference type="EC" id="2.7.4.9"/>
    </reaction>
</comment>
<evidence type="ECO:0000256" key="1">
    <source>
        <dbReference type="ARBA" id="ARBA00009776"/>
    </source>
</evidence>
<gene>
    <name evidence="11 13" type="primary">tmk</name>
    <name evidence="13" type="ORF">V5R04_00180</name>
</gene>
<dbReference type="InterPro" id="IPR018095">
    <property type="entry name" value="Thymidylate_kin_CS"/>
</dbReference>
<evidence type="ECO:0000256" key="8">
    <source>
        <dbReference type="ARBA" id="ARBA00022840"/>
    </source>
</evidence>
<dbReference type="Gene3D" id="3.40.50.300">
    <property type="entry name" value="P-loop containing nucleotide triphosphate hydrolases"/>
    <property type="match status" value="1"/>
</dbReference>
<dbReference type="GO" id="GO:0006235">
    <property type="term" value="P:dTTP biosynthetic process"/>
    <property type="evidence" value="ECO:0007669"/>
    <property type="project" value="UniProtKB-UniRule"/>
</dbReference>
<feature type="domain" description="Thymidylate kinase-like" evidence="12">
    <location>
        <begin position="15"/>
        <end position="198"/>
    </location>
</feature>
<keyword evidence="7 11" id="KW-0418">Kinase</keyword>
<dbReference type="GO" id="GO:0004798">
    <property type="term" value="F:dTMP kinase activity"/>
    <property type="evidence" value="ECO:0007669"/>
    <property type="project" value="UniProtKB-UniRule"/>
</dbReference>
<evidence type="ECO:0000256" key="9">
    <source>
        <dbReference type="ARBA" id="ARBA00048743"/>
    </source>
</evidence>
<name>A0AAU7DV28_9MICO</name>
<evidence type="ECO:0000256" key="6">
    <source>
        <dbReference type="ARBA" id="ARBA00022741"/>
    </source>
</evidence>
<comment type="similarity">
    <text evidence="1 11">Belongs to the thymidylate kinase family.</text>
</comment>
<reference evidence="13" key="1">
    <citation type="submission" date="2024-02" db="EMBL/GenBank/DDBJ databases">
        <title>Tomenella chthoni gen. nov. sp. nov., a member of the family Jonesiaceae isolated from bat guano.</title>
        <authorList>
            <person name="Miller S.L."/>
            <person name="King J."/>
            <person name="Sankaranarayanan K."/>
            <person name="Lawson P.A."/>
        </authorList>
    </citation>
    <scope>NUCLEOTIDE SEQUENCE</scope>
    <source>
        <strain evidence="13">BS-20</strain>
    </source>
</reference>
<keyword evidence="5 11" id="KW-0545">Nucleotide biosynthesis</keyword>
<dbReference type="GO" id="GO:0006233">
    <property type="term" value="P:dTDP biosynthetic process"/>
    <property type="evidence" value="ECO:0007669"/>
    <property type="project" value="InterPro"/>
</dbReference>
<evidence type="ECO:0000256" key="4">
    <source>
        <dbReference type="ARBA" id="ARBA00022679"/>
    </source>
</evidence>
<evidence type="ECO:0000256" key="3">
    <source>
        <dbReference type="ARBA" id="ARBA00017144"/>
    </source>
</evidence>
<dbReference type="GO" id="GO:0006227">
    <property type="term" value="P:dUDP biosynthetic process"/>
    <property type="evidence" value="ECO:0007669"/>
    <property type="project" value="TreeGrafter"/>
</dbReference>